<dbReference type="PANTHER" id="PTHR42905">
    <property type="entry name" value="PHOSPHOENOLPYRUVATE CARBOXYLASE"/>
    <property type="match status" value="1"/>
</dbReference>
<evidence type="ECO:0000313" key="1">
    <source>
        <dbReference type="EMBL" id="EAW12622.1"/>
    </source>
</evidence>
<dbReference type="PANTHER" id="PTHR42905:SF16">
    <property type="entry name" value="CARBOXYPHOSPHONOENOLPYRUVATE PHOSPHONOMUTASE-LIKE PROTEIN (AFU_ORTHOLOGUE AFUA_5G07230)"/>
    <property type="match status" value="1"/>
</dbReference>
<dbReference type="InterPro" id="IPR040442">
    <property type="entry name" value="Pyrv_kinase-like_dom_sf"/>
</dbReference>
<dbReference type="Proteomes" id="UP000006701">
    <property type="component" value="Unassembled WGS sequence"/>
</dbReference>
<name>A1CA54_ASPCL</name>
<dbReference type="AlphaFoldDB" id="A1CA54"/>
<dbReference type="OrthoDB" id="429143at2759"/>
<dbReference type="GeneID" id="4706874"/>
<dbReference type="InterPro" id="IPR015813">
    <property type="entry name" value="Pyrv/PenolPyrv_kinase-like_dom"/>
</dbReference>
<accession>A1CA54</accession>
<dbReference type="KEGG" id="act:ACLA_010480"/>
<protein>
    <submittedName>
        <fullName evidence="1">Carboxyphosphonoenolpyruvate phosphonomutase, putative</fullName>
    </submittedName>
</protein>
<gene>
    <name evidence="1" type="ORF">ACLA_010480</name>
</gene>
<dbReference type="STRING" id="344612.A1CA54"/>
<dbReference type="Pfam" id="PF13714">
    <property type="entry name" value="PEP_mutase"/>
    <property type="match status" value="1"/>
</dbReference>
<keyword evidence="2" id="KW-1185">Reference proteome</keyword>
<organism evidence="1 2">
    <name type="scientific">Aspergillus clavatus (strain ATCC 1007 / CBS 513.65 / DSM 816 / NCTC 3887 / NRRL 1 / QM 1276 / 107)</name>
    <dbReference type="NCBI Taxonomy" id="344612"/>
    <lineage>
        <taxon>Eukaryota</taxon>
        <taxon>Fungi</taxon>
        <taxon>Dikarya</taxon>
        <taxon>Ascomycota</taxon>
        <taxon>Pezizomycotina</taxon>
        <taxon>Eurotiomycetes</taxon>
        <taxon>Eurotiomycetidae</taxon>
        <taxon>Eurotiales</taxon>
        <taxon>Aspergillaceae</taxon>
        <taxon>Aspergillus</taxon>
        <taxon>Aspergillus subgen. Fumigati</taxon>
    </lineage>
</organism>
<proteinExistence type="predicted"/>
<dbReference type="SUPFAM" id="SSF51621">
    <property type="entry name" value="Phosphoenolpyruvate/pyruvate domain"/>
    <property type="match status" value="1"/>
</dbReference>
<dbReference type="RefSeq" id="XP_001274048.1">
    <property type="nucleotide sequence ID" value="XM_001274047.1"/>
</dbReference>
<dbReference type="VEuPathDB" id="FungiDB:ACLA_010480"/>
<dbReference type="InterPro" id="IPR039556">
    <property type="entry name" value="ICL/PEPM"/>
</dbReference>
<dbReference type="EMBL" id="DS027049">
    <property type="protein sequence ID" value="EAW12622.1"/>
    <property type="molecule type" value="Genomic_DNA"/>
</dbReference>
<dbReference type="eggNOG" id="ENOG502RZTD">
    <property type="taxonomic scope" value="Eukaryota"/>
</dbReference>
<reference evidence="1 2" key="1">
    <citation type="journal article" date="2008" name="PLoS Genet.">
        <title>Genomic islands in the pathogenic filamentous fungus Aspergillus fumigatus.</title>
        <authorList>
            <person name="Fedorova N.D."/>
            <person name="Khaldi N."/>
            <person name="Joardar V.S."/>
            <person name="Maiti R."/>
            <person name="Amedeo P."/>
            <person name="Anderson M.J."/>
            <person name="Crabtree J."/>
            <person name="Silva J.C."/>
            <person name="Badger J.H."/>
            <person name="Albarraq A."/>
            <person name="Angiuoli S."/>
            <person name="Bussey H."/>
            <person name="Bowyer P."/>
            <person name="Cotty P.J."/>
            <person name="Dyer P.S."/>
            <person name="Egan A."/>
            <person name="Galens K."/>
            <person name="Fraser-Liggett C.M."/>
            <person name="Haas B.J."/>
            <person name="Inman J.M."/>
            <person name="Kent R."/>
            <person name="Lemieux S."/>
            <person name="Malavazi I."/>
            <person name="Orvis J."/>
            <person name="Roemer T."/>
            <person name="Ronning C.M."/>
            <person name="Sundaram J.P."/>
            <person name="Sutton G."/>
            <person name="Turner G."/>
            <person name="Venter J.C."/>
            <person name="White O.R."/>
            <person name="Whitty B.R."/>
            <person name="Youngman P."/>
            <person name="Wolfe K.H."/>
            <person name="Goldman G.H."/>
            <person name="Wortman J.R."/>
            <person name="Jiang B."/>
            <person name="Denning D.W."/>
            <person name="Nierman W.C."/>
        </authorList>
    </citation>
    <scope>NUCLEOTIDE SEQUENCE [LARGE SCALE GENOMIC DNA]</scope>
    <source>
        <strain evidence="2">ATCC 1007 / CBS 513.65 / DSM 816 / NCTC 3887 / NRRL 1</strain>
    </source>
</reference>
<dbReference type="OMA" id="GRAENFF"/>
<dbReference type="HOGENOM" id="CLU_027389_2_0_1"/>
<sequence>MATINRQNDLAIELCRLHTPGKPLVLTNVYDAATASIVANNPSTKAIATASYAVAAAQGIADEDLTLTRNLATVRSISAVLRPKDESTSEKQTDTLPRLPLTVDIQDGYDDVAATIREIIKLKAVGCNLEDFDNANRRLRPIEEAVERIQLGLQAAREAGVPDFVINARTDVLIGQHGQKGGSIDDAIERGRAYLKAGACTVFVWGGSQRGVSRAEIEALAAAFEGRLNVKLVLQEGYLTVSELQTMGVARISVGPELYRAAMKAFQEKADLVLSACG</sequence>
<evidence type="ECO:0000313" key="2">
    <source>
        <dbReference type="Proteomes" id="UP000006701"/>
    </source>
</evidence>
<dbReference type="CDD" id="cd00377">
    <property type="entry name" value="ICL_PEPM"/>
    <property type="match status" value="1"/>
</dbReference>
<dbReference type="Gene3D" id="3.20.20.60">
    <property type="entry name" value="Phosphoenolpyruvate-binding domains"/>
    <property type="match status" value="1"/>
</dbReference>
<dbReference type="GO" id="GO:0003824">
    <property type="term" value="F:catalytic activity"/>
    <property type="evidence" value="ECO:0007669"/>
    <property type="project" value="InterPro"/>
</dbReference>